<dbReference type="PANTHER" id="PTHR47773:SF1">
    <property type="entry name" value="C2H2-TYPE DOMAIN-CONTAINING PROTEIN"/>
    <property type="match status" value="1"/>
</dbReference>
<evidence type="ECO:0008006" key="3">
    <source>
        <dbReference type="Google" id="ProtNLM"/>
    </source>
</evidence>
<protein>
    <recommendedName>
        <fullName evidence="3">MHC class I antigen</fullName>
    </recommendedName>
</protein>
<proteinExistence type="predicted"/>
<accession>A0ABV0RZH5</accession>
<evidence type="ECO:0000313" key="2">
    <source>
        <dbReference type="Proteomes" id="UP001434883"/>
    </source>
</evidence>
<dbReference type="PANTHER" id="PTHR47773">
    <property type="entry name" value="SI:DKEY-9I5.2-RELATED"/>
    <property type="match status" value="1"/>
</dbReference>
<sequence length="107" mass="11947">MYTRTGQVTKGGVVLPVYRCARGSTSLEPFHLHLNWFIPGTSASGCHFQMYLLEGLTRWNADRAQAAAGAEKAGMKWYAGQKQHTLFQLTQRLLGETLAETYSKPLK</sequence>
<dbReference type="Proteomes" id="UP001434883">
    <property type="component" value="Unassembled WGS sequence"/>
</dbReference>
<evidence type="ECO:0000313" key="1">
    <source>
        <dbReference type="EMBL" id="MEQ2213556.1"/>
    </source>
</evidence>
<gene>
    <name evidence="1" type="ORF">XENOCAPTIV_016868</name>
</gene>
<reference evidence="1 2" key="1">
    <citation type="submission" date="2021-06" db="EMBL/GenBank/DDBJ databases">
        <authorList>
            <person name="Palmer J.M."/>
        </authorList>
    </citation>
    <scope>NUCLEOTIDE SEQUENCE [LARGE SCALE GENOMIC DNA]</scope>
    <source>
        <strain evidence="1 2">XC_2019</strain>
        <tissue evidence="1">Muscle</tissue>
    </source>
</reference>
<dbReference type="EMBL" id="JAHRIN010062322">
    <property type="protein sequence ID" value="MEQ2213556.1"/>
    <property type="molecule type" value="Genomic_DNA"/>
</dbReference>
<organism evidence="1 2">
    <name type="scientific">Xenoophorus captivus</name>
    <dbReference type="NCBI Taxonomy" id="1517983"/>
    <lineage>
        <taxon>Eukaryota</taxon>
        <taxon>Metazoa</taxon>
        <taxon>Chordata</taxon>
        <taxon>Craniata</taxon>
        <taxon>Vertebrata</taxon>
        <taxon>Euteleostomi</taxon>
        <taxon>Actinopterygii</taxon>
        <taxon>Neopterygii</taxon>
        <taxon>Teleostei</taxon>
        <taxon>Neoteleostei</taxon>
        <taxon>Acanthomorphata</taxon>
        <taxon>Ovalentaria</taxon>
        <taxon>Atherinomorphae</taxon>
        <taxon>Cyprinodontiformes</taxon>
        <taxon>Goodeidae</taxon>
        <taxon>Xenoophorus</taxon>
    </lineage>
</organism>
<keyword evidence="2" id="KW-1185">Reference proteome</keyword>
<name>A0ABV0RZH5_9TELE</name>
<comment type="caution">
    <text evidence="1">The sequence shown here is derived from an EMBL/GenBank/DDBJ whole genome shotgun (WGS) entry which is preliminary data.</text>
</comment>